<dbReference type="Gene3D" id="3.30.70.2890">
    <property type="entry name" value="XS domain"/>
    <property type="match status" value="1"/>
</dbReference>
<dbReference type="EMBL" id="SZYD01000014">
    <property type="protein sequence ID" value="KAD4180435.1"/>
    <property type="molecule type" value="Genomic_DNA"/>
</dbReference>
<dbReference type="PANTHER" id="PTHR46602:SF11">
    <property type="entry name" value="ZINC FINGER-XS DOMAIN PROTEIN-RELATED"/>
    <property type="match status" value="1"/>
</dbReference>
<name>A0A5N6N400_9ASTR</name>
<dbReference type="GO" id="GO:0031047">
    <property type="term" value="P:regulatory ncRNA-mediated gene silencing"/>
    <property type="evidence" value="ECO:0007669"/>
    <property type="project" value="InterPro"/>
</dbReference>
<dbReference type="AlphaFoldDB" id="A0A5N6N400"/>
<evidence type="ECO:0000313" key="4">
    <source>
        <dbReference type="EMBL" id="KAD4180435.1"/>
    </source>
</evidence>
<dbReference type="Proteomes" id="UP000326396">
    <property type="component" value="Linkage Group LG4"/>
</dbReference>
<feature type="compositionally biased region" description="Acidic residues" evidence="2">
    <location>
        <begin position="761"/>
        <end position="772"/>
    </location>
</feature>
<feature type="region of interest" description="Disordered" evidence="2">
    <location>
        <begin position="757"/>
        <end position="780"/>
    </location>
</feature>
<protein>
    <recommendedName>
        <fullName evidence="3">XS domain-containing protein</fullName>
    </recommendedName>
</protein>
<feature type="compositionally biased region" description="Acidic residues" evidence="2">
    <location>
        <begin position="73"/>
        <end position="90"/>
    </location>
</feature>
<evidence type="ECO:0000256" key="1">
    <source>
        <dbReference type="SAM" id="Coils"/>
    </source>
</evidence>
<dbReference type="GO" id="GO:0051607">
    <property type="term" value="P:defense response to virus"/>
    <property type="evidence" value="ECO:0007669"/>
    <property type="project" value="InterPro"/>
</dbReference>
<accession>A0A5N6N400</accession>
<organism evidence="4 5">
    <name type="scientific">Mikania micrantha</name>
    <name type="common">bitter vine</name>
    <dbReference type="NCBI Taxonomy" id="192012"/>
    <lineage>
        <taxon>Eukaryota</taxon>
        <taxon>Viridiplantae</taxon>
        <taxon>Streptophyta</taxon>
        <taxon>Embryophyta</taxon>
        <taxon>Tracheophyta</taxon>
        <taxon>Spermatophyta</taxon>
        <taxon>Magnoliopsida</taxon>
        <taxon>eudicotyledons</taxon>
        <taxon>Gunneridae</taxon>
        <taxon>Pentapetalae</taxon>
        <taxon>asterids</taxon>
        <taxon>campanulids</taxon>
        <taxon>Asterales</taxon>
        <taxon>Asteraceae</taxon>
        <taxon>Asteroideae</taxon>
        <taxon>Heliantheae alliance</taxon>
        <taxon>Eupatorieae</taxon>
        <taxon>Mikania</taxon>
    </lineage>
</organism>
<dbReference type="InterPro" id="IPR005380">
    <property type="entry name" value="XS_domain"/>
</dbReference>
<dbReference type="Pfam" id="PF03468">
    <property type="entry name" value="XS"/>
    <property type="match status" value="1"/>
</dbReference>
<sequence>MQMASVTDVEGLNRGLRDLNLNLGENNWEVMSKAYITGDGSRRDWATWCQSAAKKNVGLDDNVEEFVDKSDHEDIDGSEDELVSDDYDSDDSQKSHDSRKKNPWLAEFFETLDGLTANQINESARQWHCPACKNGPGSIYWYRGMKAFVTHVKTKGTRRPKLHRDFSEVLDEELCRRDAIVVQSGEVYGRWKGLDKEFEDQVIVWPPMVIVMNTQLEQDENEKWRGMGTQELLDYFKSYDAIRARNSFGPEGHMGMSVLIFDTSGVGYLEAERLGNHFGRQGLDKNAWNHHRNSFNRDGKRQLYGFMATKEDMDILNQHSPGKLKLKFEMVSYQEKVVDQLQKMNKDSQELIWYKKRIAKQERSLKALEDSFWLLSQKLRKLEEEKEIVRQRTQQYNYQSKEEMDCQENFFKDQLKVIRDARDAHKKNYDKSCAVADVYPSRKKWRKKEETEMEEEKLNAKLKLQMKNCSNYITIYLIMPSEINIAAPQFLVLLCAASNPSDLIRTSDQLLHIRPRFDMAYLACGDKHNLCAYLDPTTKNGKEFRPMIEFLRRSRIYYAISNTCHIYRSHIQSFWESARLITVDDVYVIEDNVLGQAIKINEANIRGVLHEYSIKKGKLPLQYKFLAHVLLHCISMRKGNFDELRDLMRYAMVALILNKPFNISSMIFRYLSDNITNAKDKFFMYPRFIQMMIDEKFPEQNLPRVASDILKLKHMTDSSLGQVKIYQKSGDVVLTKDLICHCAKVNYVAPLNDAWRHDDSNSESEQIDDDDQQQQPPPPP</sequence>
<reference evidence="4 5" key="1">
    <citation type="submission" date="2019-05" db="EMBL/GenBank/DDBJ databases">
        <title>Mikania micrantha, genome provides insights into the molecular mechanism of rapid growth.</title>
        <authorList>
            <person name="Liu B."/>
        </authorList>
    </citation>
    <scope>NUCLEOTIDE SEQUENCE [LARGE SCALE GENOMIC DNA]</scope>
    <source>
        <strain evidence="4">NLD-2019</strain>
        <tissue evidence="4">Leaf</tissue>
    </source>
</reference>
<feature type="coiled-coil region" evidence="1">
    <location>
        <begin position="365"/>
        <end position="399"/>
    </location>
</feature>
<feature type="domain" description="XS" evidence="3">
    <location>
        <begin position="200"/>
        <end position="314"/>
    </location>
</feature>
<dbReference type="InterPro" id="IPR044287">
    <property type="entry name" value="SGS3"/>
</dbReference>
<keyword evidence="1" id="KW-0175">Coiled coil</keyword>
<proteinExistence type="predicted"/>
<dbReference type="InterPro" id="IPR038588">
    <property type="entry name" value="XS_domain_sf"/>
</dbReference>
<feature type="region of interest" description="Disordered" evidence="2">
    <location>
        <begin position="68"/>
        <end position="99"/>
    </location>
</feature>
<gene>
    <name evidence="4" type="ORF">E3N88_29026</name>
</gene>
<dbReference type="OrthoDB" id="1936239at2759"/>
<comment type="caution">
    <text evidence="4">The sequence shown here is derived from an EMBL/GenBank/DDBJ whole genome shotgun (WGS) entry which is preliminary data.</text>
</comment>
<dbReference type="PANTHER" id="PTHR46602">
    <property type="entry name" value="PROTEIN SUPPRESSOR OF GENE SILENCING 3"/>
    <property type="match status" value="1"/>
</dbReference>
<keyword evidence="5" id="KW-1185">Reference proteome</keyword>
<evidence type="ECO:0000256" key="2">
    <source>
        <dbReference type="SAM" id="MobiDB-lite"/>
    </source>
</evidence>
<evidence type="ECO:0000313" key="5">
    <source>
        <dbReference type="Proteomes" id="UP000326396"/>
    </source>
</evidence>
<evidence type="ECO:0000259" key="3">
    <source>
        <dbReference type="Pfam" id="PF03468"/>
    </source>
</evidence>